<sequence>MPRLFPRPMTSVHSTQKHAVLPVLAVGTPMKAVSICYHLSYICIVMEPFYYTKLQPKQPILLQEASLHATFCGEGNGNHGAVNYFLRSYFSQLCG</sequence>
<proteinExistence type="predicted"/>
<keyword evidence="2" id="KW-1185">Reference proteome</keyword>
<protein>
    <submittedName>
        <fullName evidence="1">Uncharacterized protein</fullName>
    </submittedName>
</protein>
<reference evidence="1" key="2">
    <citation type="submission" date="2015-06" db="UniProtKB">
        <authorList>
            <consortium name="EnsemblPlants"/>
        </authorList>
    </citation>
    <scope>IDENTIFICATION</scope>
    <source>
        <strain evidence="1">DM1-3 516 R44</strain>
    </source>
</reference>
<accession>M1A6L6</accession>
<dbReference type="Gramene" id="PGSC0003DMT400015796">
    <property type="protein sequence ID" value="PGSC0003DMT400015796"/>
    <property type="gene ID" value="PGSC0003DMG402006174"/>
</dbReference>
<dbReference type="HOGENOM" id="CLU_2376870_0_0_1"/>
<dbReference type="AlphaFoldDB" id="M1A6L6"/>
<dbReference type="Proteomes" id="UP000011115">
    <property type="component" value="Unassembled WGS sequence"/>
</dbReference>
<evidence type="ECO:0000313" key="1">
    <source>
        <dbReference type="EnsemblPlants" id="PGSC0003DMT400015796"/>
    </source>
</evidence>
<dbReference type="InParanoid" id="M1A6L6"/>
<dbReference type="EnsemblPlants" id="PGSC0003DMT400015796">
    <property type="protein sequence ID" value="PGSC0003DMT400015796"/>
    <property type="gene ID" value="PGSC0003DMG402006174"/>
</dbReference>
<name>M1A6L6_SOLTU</name>
<evidence type="ECO:0000313" key="2">
    <source>
        <dbReference type="Proteomes" id="UP000011115"/>
    </source>
</evidence>
<dbReference type="PaxDb" id="4113-PGSC0003DMT400015796"/>
<organism evidence="1 2">
    <name type="scientific">Solanum tuberosum</name>
    <name type="common">Potato</name>
    <dbReference type="NCBI Taxonomy" id="4113"/>
    <lineage>
        <taxon>Eukaryota</taxon>
        <taxon>Viridiplantae</taxon>
        <taxon>Streptophyta</taxon>
        <taxon>Embryophyta</taxon>
        <taxon>Tracheophyta</taxon>
        <taxon>Spermatophyta</taxon>
        <taxon>Magnoliopsida</taxon>
        <taxon>eudicotyledons</taxon>
        <taxon>Gunneridae</taxon>
        <taxon>Pentapetalae</taxon>
        <taxon>asterids</taxon>
        <taxon>lamiids</taxon>
        <taxon>Solanales</taxon>
        <taxon>Solanaceae</taxon>
        <taxon>Solanoideae</taxon>
        <taxon>Solaneae</taxon>
        <taxon>Solanum</taxon>
    </lineage>
</organism>
<reference evidence="2" key="1">
    <citation type="journal article" date="2011" name="Nature">
        <title>Genome sequence and analysis of the tuber crop potato.</title>
        <authorList>
            <consortium name="The Potato Genome Sequencing Consortium"/>
        </authorList>
    </citation>
    <scope>NUCLEOTIDE SEQUENCE [LARGE SCALE GENOMIC DNA]</scope>
    <source>
        <strain evidence="2">cv. DM1-3 516 R44</strain>
    </source>
</reference>